<dbReference type="RefSeq" id="XP_013234953.1">
    <property type="nucleotide sequence ID" value="XM_013379499.1"/>
</dbReference>
<feature type="compositionally biased region" description="Basic and acidic residues" evidence="1">
    <location>
        <begin position="324"/>
        <end position="334"/>
    </location>
</feature>
<dbReference type="PANTHER" id="PTHR44167">
    <property type="entry name" value="OVARIAN-SPECIFIC SERINE/THREONINE-PROTEIN KINASE LOK-RELATED"/>
    <property type="match status" value="1"/>
</dbReference>
<dbReference type="GO" id="GO:0005634">
    <property type="term" value="C:nucleus"/>
    <property type="evidence" value="ECO:0007669"/>
    <property type="project" value="TreeGrafter"/>
</dbReference>
<dbReference type="SMART" id="SM00220">
    <property type="entry name" value="S_TKc"/>
    <property type="match status" value="1"/>
</dbReference>
<dbReference type="EMBL" id="HG676685">
    <property type="protein sequence ID" value="CDJ44204.1"/>
    <property type="molecule type" value="Genomic_DNA"/>
</dbReference>
<keyword evidence="3" id="KW-0808">Transferase</keyword>
<sequence>MPDVLIVTAASTGLLLRDVPHISRFVEVLPAYPSAASPGAFAPRATGAATVEESAAAAAEAAKFLPEMTKEDLTTAAMSARQSCCGQWLVFANEGVCLTHLFFVADKGGSGLLEPNALWWYLKASARIRPPPSHVRHFAAAAVAAAATDVPFFPLLLQLRESGSELLLVIREVLQQLLLALRETHKRQITHRDIKLENVLLRPSLPLAVRLVDWGSAVTNDTASPLALALKALWGEEAPSILEESDGYQPPEVWAQAAAQAELKASLHKQRYYHDQQEKQHCDGDCSASNGSQNGGNGNISNGHNNNGAGSKYTNSSDNNNSKTKADRDLLHRPPSHDMWGVGMIFLKLVLGTPSPLEPIDDRRRAKLSQAYQGKPPEVLRHDLQILALSDLCLIPWASDRLPAAASPTAVATTSQSFAFASLKSAVVTAAESFYLNWLAPYREKATSTEHHSKELLQGDVEKVETQEKKKKKEKGLDRDGLLALISRVRGFAEGSELVLRQQQQALQRQQTAGLFSLDQDDDDAQYLFTQKGQTAQNRQQYRECDEALFAEILRFRDPAGVGVPNPLARDLLRKLLAFDPQERLSAEAALQHPWFSVSAAAAGAVNEQHISQPP</sequence>
<keyword evidence="3" id="KW-0418">Kinase</keyword>
<evidence type="ECO:0000313" key="3">
    <source>
        <dbReference type="EMBL" id="CDJ44204.1"/>
    </source>
</evidence>
<evidence type="ECO:0000259" key="2">
    <source>
        <dbReference type="PROSITE" id="PS50011"/>
    </source>
</evidence>
<name>U6L6I6_EIMTE</name>
<reference evidence="3" key="2">
    <citation type="submission" date="2013-10" db="EMBL/GenBank/DDBJ databases">
        <authorList>
            <person name="Aslett M."/>
        </authorList>
    </citation>
    <scope>NUCLEOTIDE SEQUENCE [LARGE SCALE GENOMIC DNA]</scope>
    <source>
        <strain evidence="3">Houghton</strain>
    </source>
</reference>
<feature type="region of interest" description="Disordered" evidence="1">
    <location>
        <begin position="449"/>
        <end position="473"/>
    </location>
</feature>
<dbReference type="Pfam" id="PF00069">
    <property type="entry name" value="Pkinase"/>
    <property type="match status" value="1"/>
</dbReference>
<proteinExistence type="predicted"/>
<feature type="region of interest" description="Disordered" evidence="1">
    <location>
        <begin position="281"/>
        <end position="334"/>
    </location>
</feature>
<dbReference type="GO" id="GO:0004674">
    <property type="term" value="F:protein serine/threonine kinase activity"/>
    <property type="evidence" value="ECO:0007669"/>
    <property type="project" value="TreeGrafter"/>
</dbReference>
<dbReference type="AlphaFoldDB" id="U6L6I6"/>
<dbReference type="Proteomes" id="UP000030747">
    <property type="component" value="Unassembled WGS sequence"/>
</dbReference>
<reference evidence="3" key="1">
    <citation type="submission" date="2013-10" db="EMBL/GenBank/DDBJ databases">
        <title>Genomic analysis of the causative agents of coccidiosis in chickens.</title>
        <authorList>
            <person name="Reid A.J."/>
            <person name="Blake D."/>
            <person name="Billington K."/>
            <person name="Browne H."/>
            <person name="Dunn M."/>
            <person name="Hung S."/>
            <person name="Kawahara F."/>
            <person name="Miranda-Saavedra D."/>
            <person name="Mourier T."/>
            <person name="Nagra H."/>
            <person name="Otto T.D."/>
            <person name="Rawlings N."/>
            <person name="Sanchez A."/>
            <person name="Sanders M."/>
            <person name="Subramaniam C."/>
            <person name="Tay Y."/>
            <person name="Dear P."/>
            <person name="Doerig C."/>
            <person name="Gruber A."/>
            <person name="Parkinson J."/>
            <person name="Shirley M."/>
            <person name="Wan K.L."/>
            <person name="Berriman M."/>
            <person name="Tomley F."/>
            <person name="Pain A."/>
        </authorList>
    </citation>
    <scope>NUCLEOTIDE SEQUENCE [LARGE SCALE GENOMIC DNA]</scope>
    <source>
        <strain evidence="3">Houghton</strain>
    </source>
</reference>
<dbReference type="GO" id="GO:0005524">
    <property type="term" value="F:ATP binding"/>
    <property type="evidence" value="ECO:0007669"/>
    <property type="project" value="InterPro"/>
</dbReference>
<dbReference type="PROSITE" id="PS00108">
    <property type="entry name" value="PROTEIN_KINASE_ST"/>
    <property type="match status" value="1"/>
</dbReference>
<dbReference type="PANTHER" id="PTHR44167:SF30">
    <property type="entry name" value="PHOSPHORYLASE KINASE"/>
    <property type="match status" value="1"/>
</dbReference>
<dbReference type="PROSITE" id="PS50011">
    <property type="entry name" value="PROTEIN_KINASE_DOM"/>
    <property type="match status" value="1"/>
</dbReference>
<keyword evidence="4" id="KW-1185">Reference proteome</keyword>
<dbReference type="InterPro" id="IPR008271">
    <property type="entry name" value="Ser/Thr_kinase_AS"/>
</dbReference>
<feature type="compositionally biased region" description="Basic and acidic residues" evidence="1">
    <location>
        <begin position="449"/>
        <end position="468"/>
    </location>
</feature>
<dbReference type="VEuPathDB" id="ToxoDB:ETH_00017550"/>
<dbReference type="GO" id="GO:0044773">
    <property type="term" value="P:mitotic DNA damage checkpoint signaling"/>
    <property type="evidence" value="ECO:0007669"/>
    <property type="project" value="TreeGrafter"/>
</dbReference>
<dbReference type="Gene3D" id="1.10.510.10">
    <property type="entry name" value="Transferase(Phosphotransferase) domain 1"/>
    <property type="match status" value="2"/>
</dbReference>
<dbReference type="InterPro" id="IPR011009">
    <property type="entry name" value="Kinase-like_dom_sf"/>
</dbReference>
<evidence type="ECO:0000313" key="4">
    <source>
        <dbReference type="Proteomes" id="UP000030747"/>
    </source>
</evidence>
<dbReference type="GeneID" id="25252649"/>
<accession>U6L6I6</accession>
<dbReference type="OMA" id="TEETHDH"/>
<feature type="compositionally biased region" description="Low complexity" evidence="1">
    <location>
        <begin position="299"/>
        <end position="323"/>
    </location>
</feature>
<evidence type="ECO:0000256" key="1">
    <source>
        <dbReference type="SAM" id="MobiDB-lite"/>
    </source>
</evidence>
<organism evidence="3 4">
    <name type="scientific">Eimeria tenella</name>
    <name type="common">Coccidian parasite</name>
    <dbReference type="NCBI Taxonomy" id="5802"/>
    <lineage>
        <taxon>Eukaryota</taxon>
        <taxon>Sar</taxon>
        <taxon>Alveolata</taxon>
        <taxon>Apicomplexa</taxon>
        <taxon>Conoidasida</taxon>
        <taxon>Coccidia</taxon>
        <taxon>Eucoccidiorida</taxon>
        <taxon>Eimeriorina</taxon>
        <taxon>Eimeriidae</taxon>
        <taxon>Eimeria</taxon>
    </lineage>
</organism>
<gene>
    <name evidence="3" type="ORF">ETH_00017550</name>
</gene>
<dbReference type="SUPFAM" id="SSF56112">
    <property type="entry name" value="Protein kinase-like (PK-like)"/>
    <property type="match status" value="2"/>
</dbReference>
<dbReference type="VEuPathDB" id="ToxoDB:ETH2_0809500"/>
<dbReference type="InterPro" id="IPR000719">
    <property type="entry name" value="Prot_kinase_dom"/>
</dbReference>
<dbReference type="OrthoDB" id="348535at2759"/>
<feature type="domain" description="Protein kinase" evidence="2">
    <location>
        <begin position="1"/>
        <end position="596"/>
    </location>
</feature>
<protein>
    <submittedName>
        <fullName evidence="3">Kinase-like protein, related</fullName>
    </submittedName>
</protein>